<keyword evidence="11" id="KW-1185">Reference proteome</keyword>
<dbReference type="AlphaFoldDB" id="A0A4S3MLS2"/>
<dbReference type="SUPFAM" id="SSF161098">
    <property type="entry name" value="MetI-like"/>
    <property type="match status" value="1"/>
</dbReference>
<evidence type="ECO:0000256" key="5">
    <source>
        <dbReference type="ARBA" id="ARBA00022692"/>
    </source>
</evidence>
<reference evidence="10 11" key="1">
    <citation type="submission" date="2019-04" db="EMBL/GenBank/DDBJ databases">
        <title>Draft genome sequence of Gemmobacter aestuarii sp. nov.</title>
        <authorList>
            <person name="Hameed A."/>
            <person name="Lin S.-Y."/>
            <person name="Shahina M."/>
            <person name="Lai W.-A."/>
            <person name="Young C.-C."/>
        </authorList>
    </citation>
    <scope>NUCLEOTIDE SEQUENCE [LARGE SCALE GENOMIC DNA]</scope>
    <source>
        <strain evidence="10 11">CC-PW-75</strain>
    </source>
</reference>
<feature type="transmembrane region" description="Helical" evidence="8">
    <location>
        <begin position="197"/>
        <end position="222"/>
    </location>
</feature>
<evidence type="ECO:0000256" key="4">
    <source>
        <dbReference type="ARBA" id="ARBA00022475"/>
    </source>
</evidence>
<feature type="domain" description="ABC transmembrane type-1" evidence="9">
    <location>
        <begin position="73"/>
        <end position="260"/>
    </location>
</feature>
<evidence type="ECO:0000259" key="9">
    <source>
        <dbReference type="PROSITE" id="PS50928"/>
    </source>
</evidence>
<evidence type="ECO:0000313" key="11">
    <source>
        <dbReference type="Proteomes" id="UP000309450"/>
    </source>
</evidence>
<keyword evidence="6 8" id="KW-1133">Transmembrane helix</keyword>
<feature type="transmembrane region" description="Helical" evidence="8">
    <location>
        <begin position="137"/>
        <end position="160"/>
    </location>
</feature>
<dbReference type="GO" id="GO:0005886">
    <property type="term" value="C:plasma membrane"/>
    <property type="evidence" value="ECO:0007669"/>
    <property type="project" value="UniProtKB-SubCell"/>
</dbReference>
<feature type="transmembrane region" description="Helical" evidence="8">
    <location>
        <begin position="21"/>
        <end position="42"/>
    </location>
</feature>
<keyword evidence="4" id="KW-1003">Cell membrane</keyword>
<feature type="transmembrane region" description="Helical" evidence="8">
    <location>
        <begin position="77"/>
        <end position="96"/>
    </location>
</feature>
<comment type="similarity">
    <text evidence="2">Belongs to the binding-protein-dependent transport system permease family. CysTW subfamily.</text>
</comment>
<dbReference type="OrthoDB" id="9809681at2"/>
<evidence type="ECO:0000256" key="1">
    <source>
        <dbReference type="ARBA" id="ARBA00004651"/>
    </source>
</evidence>
<dbReference type="InterPro" id="IPR035906">
    <property type="entry name" value="MetI-like_sf"/>
</dbReference>
<keyword evidence="5 8" id="KW-0812">Transmembrane</keyword>
<dbReference type="RefSeq" id="WP_136394780.1">
    <property type="nucleotide sequence ID" value="NZ_SSND01000003.1"/>
</dbReference>
<dbReference type="PANTHER" id="PTHR43848">
    <property type="entry name" value="PUTRESCINE TRANSPORT SYSTEM PERMEASE PROTEIN POTI"/>
    <property type="match status" value="1"/>
</dbReference>
<feature type="transmembrane region" description="Helical" evidence="8">
    <location>
        <begin position="242"/>
        <end position="264"/>
    </location>
</feature>
<name>A0A4S3MLS2_9RHOB</name>
<keyword evidence="7 8" id="KW-0472">Membrane</keyword>
<dbReference type="InterPro" id="IPR000515">
    <property type="entry name" value="MetI-like"/>
</dbReference>
<dbReference type="Pfam" id="PF00528">
    <property type="entry name" value="BPD_transp_1"/>
    <property type="match status" value="1"/>
</dbReference>
<accession>A0A4S3MLS2</accession>
<dbReference type="EMBL" id="SSND01000003">
    <property type="protein sequence ID" value="THD82752.1"/>
    <property type="molecule type" value="Genomic_DNA"/>
</dbReference>
<dbReference type="GO" id="GO:0055085">
    <property type="term" value="P:transmembrane transport"/>
    <property type="evidence" value="ECO:0007669"/>
    <property type="project" value="InterPro"/>
</dbReference>
<evidence type="ECO:0000256" key="8">
    <source>
        <dbReference type="RuleBase" id="RU363032"/>
    </source>
</evidence>
<evidence type="ECO:0000256" key="3">
    <source>
        <dbReference type="ARBA" id="ARBA00022448"/>
    </source>
</evidence>
<dbReference type="InterPro" id="IPR051789">
    <property type="entry name" value="Bact_Polyamine_Transport"/>
</dbReference>
<organism evidence="10 11">
    <name type="scientific">Aliigemmobacter aestuarii</name>
    <dbReference type="NCBI Taxonomy" id="1445661"/>
    <lineage>
        <taxon>Bacteria</taxon>
        <taxon>Pseudomonadati</taxon>
        <taxon>Pseudomonadota</taxon>
        <taxon>Alphaproteobacteria</taxon>
        <taxon>Rhodobacterales</taxon>
        <taxon>Paracoccaceae</taxon>
        <taxon>Aliigemmobacter</taxon>
    </lineage>
</organism>
<dbReference type="CDD" id="cd06261">
    <property type="entry name" value="TM_PBP2"/>
    <property type="match status" value="1"/>
</dbReference>
<comment type="caution">
    <text evidence="10">The sequence shown here is derived from an EMBL/GenBank/DDBJ whole genome shotgun (WGS) entry which is preliminary data.</text>
</comment>
<evidence type="ECO:0000256" key="2">
    <source>
        <dbReference type="ARBA" id="ARBA00007069"/>
    </source>
</evidence>
<dbReference type="PROSITE" id="PS50928">
    <property type="entry name" value="ABC_TM1"/>
    <property type="match status" value="1"/>
</dbReference>
<evidence type="ECO:0000256" key="7">
    <source>
        <dbReference type="ARBA" id="ARBA00023136"/>
    </source>
</evidence>
<dbReference type="Proteomes" id="UP000309450">
    <property type="component" value="Unassembled WGS sequence"/>
</dbReference>
<sequence>MSQISGQELNRNRVVDWALMVYIVLAYAFVFAPIAASFVFSFNSDRFPSIPLGDFSLEWYRAVAADPLVWQGLTNTLVIGVVVGVVSTALGFGAAYTDYRYKFMGKQVYLALALLPPTIPVIILGLAMLAYLSRIDLSGRAISVIISHVVVCAPFAMAIIRLRLSQMDPALEPAAWNLGASEWATMRHVIIPFTKPAIFGALFITMAVSFDEFAVAWFVSGLNETLPVKVLGFLQGQVSPRINAIGTFVFVTSMTLVILAQILLSGRTAAPRSSTVDKE</sequence>
<feature type="transmembrane region" description="Helical" evidence="8">
    <location>
        <begin position="108"/>
        <end position="131"/>
    </location>
</feature>
<protein>
    <submittedName>
        <fullName evidence="10">ABC transporter permease</fullName>
    </submittedName>
</protein>
<dbReference type="PANTHER" id="PTHR43848:SF2">
    <property type="entry name" value="PUTRESCINE TRANSPORT SYSTEM PERMEASE PROTEIN POTI"/>
    <property type="match status" value="1"/>
</dbReference>
<evidence type="ECO:0000256" key="6">
    <source>
        <dbReference type="ARBA" id="ARBA00022989"/>
    </source>
</evidence>
<gene>
    <name evidence="10" type="ORF">E7811_11345</name>
</gene>
<keyword evidence="3 8" id="KW-0813">Transport</keyword>
<evidence type="ECO:0000313" key="10">
    <source>
        <dbReference type="EMBL" id="THD82752.1"/>
    </source>
</evidence>
<comment type="subcellular location">
    <subcellularLocation>
        <location evidence="1 8">Cell membrane</location>
        <topology evidence="1 8">Multi-pass membrane protein</topology>
    </subcellularLocation>
</comment>
<proteinExistence type="inferred from homology"/>
<dbReference type="Gene3D" id="1.10.3720.10">
    <property type="entry name" value="MetI-like"/>
    <property type="match status" value="1"/>
</dbReference>